<evidence type="ECO:0000256" key="1">
    <source>
        <dbReference type="ARBA" id="ARBA00004186"/>
    </source>
</evidence>
<keyword evidence="12" id="KW-0995">Kinetochore</keyword>
<keyword evidence="9" id="KW-0493">Microtubule</keyword>
<feature type="domain" description="TOG" evidence="20">
    <location>
        <begin position="1"/>
        <end position="231"/>
    </location>
</feature>
<dbReference type="Pfam" id="PF12348">
    <property type="entry name" value="CLASP_N"/>
    <property type="match status" value="1"/>
</dbReference>
<evidence type="ECO:0000313" key="22">
    <source>
        <dbReference type="Proteomes" id="UP000694580"/>
    </source>
</evidence>
<dbReference type="PANTHER" id="PTHR21567:SF28">
    <property type="entry name" value="CLIP-ASSOCIATING PROTEIN 1"/>
    <property type="match status" value="1"/>
</dbReference>
<feature type="region of interest" description="Disordered" evidence="19">
    <location>
        <begin position="1160"/>
        <end position="1179"/>
    </location>
</feature>
<evidence type="ECO:0000256" key="8">
    <source>
        <dbReference type="ARBA" id="ARBA00022618"/>
    </source>
</evidence>
<evidence type="ECO:0000256" key="9">
    <source>
        <dbReference type="ARBA" id="ARBA00022701"/>
    </source>
</evidence>
<evidence type="ECO:0000256" key="10">
    <source>
        <dbReference type="ARBA" id="ARBA00022737"/>
    </source>
</evidence>
<feature type="domain" description="TOG" evidence="20">
    <location>
        <begin position="309"/>
        <end position="542"/>
    </location>
</feature>
<dbReference type="GeneTree" id="ENSGT00940000154817"/>
<proteinExistence type="inferred from homology"/>
<feature type="region of interest" description="Disordered" evidence="19">
    <location>
        <begin position="233"/>
        <end position="287"/>
    </location>
</feature>
<evidence type="ECO:0000256" key="2">
    <source>
        <dbReference type="ARBA" id="ARBA00004300"/>
    </source>
</evidence>
<dbReference type="SUPFAM" id="SSF48371">
    <property type="entry name" value="ARM repeat"/>
    <property type="match status" value="2"/>
</dbReference>
<keyword evidence="13" id="KW-0333">Golgi apparatus</keyword>
<dbReference type="Pfam" id="PF21041">
    <property type="entry name" value="XMAP215_CLASP_TOG"/>
    <property type="match status" value="1"/>
</dbReference>
<feature type="domain" description="TOG" evidence="20">
    <location>
        <begin position="1260"/>
        <end position="1488"/>
    </location>
</feature>
<dbReference type="GO" id="GO:0007026">
    <property type="term" value="P:negative regulation of microtubule depolymerization"/>
    <property type="evidence" value="ECO:0007669"/>
    <property type="project" value="UniProtKB-ARBA"/>
</dbReference>
<dbReference type="GO" id="GO:0005794">
    <property type="term" value="C:Golgi apparatus"/>
    <property type="evidence" value="ECO:0007669"/>
    <property type="project" value="UniProtKB-SubCell"/>
</dbReference>
<gene>
    <name evidence="21" type="primary">CLASP1</name>
</gene>
<evidence type="ECO:0000256" key="16">
    <source>
        <dbReference type="ARBA" id="ARBA00023328"/>
    </source>
</evidence>
<accession>A0AAY4CPH2</accession>
<dbReference type="InterPro" id="IPR021133">
    <property type="entry name" value="HEAT_type_2"/>
</dbReference>
<dbReference type="InterPro" id="IPR034085">
    <property type="entry name" value="TOG"/>
</dbReference>
<feature type="compositionally biased region" description="Low complexity" evidence="19">
    <location>
        <begin position="247"/>
        <end position="287"/>
    </location>
</feature>
<keyword evidence="16" id="KW-0137">Centromere</keyword>
<dbReference type="FunFam" id="1.25.10.10:FF:000031">
    <property type="entry name" value="CLIP-associating protein 1 isoform 2"/>
    <property type="match status" value="1"/>
</dbReference>
<reference evidence="21 22" key="1">
    <citation type="submission" date="2020-06" db="EMBL/GenBank/DDBJ databases">
        <authorList>
            <consortium name="Wellcome Sanger Institute Data Sharing"/>
        </authorList>
    </citation>
    <scope>NUCLEOTIDE SEQUENCE [LARGE SCALE GENOMIC DNA]</scope>
</reference>
<keyword evidence="11" id="KW-0498">Mitosis</keyword>
<evidence type="ECO:0000256" key="4">
    <source>
        <dbReference type="ARBA" id="ARBA00004629"/>
    </source>
</evidence>
<evidence type="ECO:0000256" key="15">
    <source>
        <dbReference type="ARBA" id="ARBA00023306"/>
    </source>
</evidence>
<dbReference type="GO" id="GO:0090307">
    <property type="term" value="P:mitotic spindle assembly"/>
    <property type="evidence" value="ECO:0007669"/>
    <property type="project" value="TreeGrafter"/>
</dbReference>
<dbReference type="Ensembl" id="ENSDCDT00010043851.1">
    <property type="protein sequence ID" value="ENSDCDP00010035130.1"/>
    <property type="gene ID" value="ENSDCDG00010022207.1"/>
</dbReference>
<evidence type="ECO:0000256" key="12">
    <source>
        <dbReference type="ARBA" id="ARBA00022838"/>
    </source>
</evidence>
<reference evidence="21" key="3">
    <citation type="submission" date="2025-09" db="UniProtKB">
        <authorList>
            <consortium name="Ensembl"/>
        </authorList>
    </citation>
    <scope>IDENTIFICATION</scope>
</reference>
<protein>
    <recommendedName>
        <fullName evidence="20">TOG domain-containing protein</fullName>
    </recommendedName>
</protein>
<feature type="compositionally biased region" description="Polar residues" evidence="19">
    <location>
        <begin position="667"/>
        <end position="679"/>
    </location>
</feature>
<evidence type="ECO:0000256" key="18">
    <source>
        <dbReference type="SAM" id="Coils"/>
    </source>
</evidence>
<dbReference type="GO" id="GO:0000776">
    <property type="term" value="C:kinetochore"/>
    <property type="evidence" value="ECO:0007669"/>
    <property type="project" value="UniProtKB-KW"/>
</dbReference>
<dbReference type="PROSITE" id="PS50077">
    <property type="entry name" value="HEAT_REPEAT"/>
    <property type="match status" value="1"/>
</dbReference>
<evidence type="ECO:0000256" key="7">
    <source>
        <dbReference type="ARBA" id="ARBA00022490"/>
    </source>
</evidence>
<organism evidence="21 22">
    <name type="scientific">Denticeps clupeoides</name>
    <name type="common">denticle herring</name>
    <dbReference type="NCBI Taxonomy" id="299321"/>
    <lineage>
        <taxon>Eukaryota</taxon>
        <taxon>Metazoa</taxon>
        <taxon>Chordata</taxon>
        <taxon>Craniata</taxon>
        <taxon>Vertebrata</taxon>
        <taxon>Euteleostomi</taxon>
        <taxon>Actinopterygii</taxon>
        <taxon>Neopterygii</taxon>
        <taxon>Teleostei</taxon>
        <taxon>Clupei</taxon>
        <taxon>Clupeiformes</taxon>
        <taxon>Denticipitoidei</taxon>
        <taxon>Denticipitidae</taxon>
        <taxon>Denticeps</taxon>
    </lineage>
</organism>
<evidence type="ECO:0000256" key="17">
    <source>
        <dbReference type="PROSITE-ProRule" id="PRU00103"/>
    </source>
</evidence>
<keyword evidence="18" id="KW-0175">Coiled coil</keyword>
<dbReference type="Gene3D" id="1.25.10.10">
    <property type="entry name" value="Leucine-rich Repeat Variant"/>
    <property type="match status" value="4"/>
</dbReference>
<feature type="compositionally biased region" description="Low complexity" evidence="19">
    <location>
        <begin position="1095"/>
        <end position="1106"/>
    </location>
</feature>
<dbReference type="SMART" id="SM01349">
    <property type="entry name" value="TOG"/>
    <property type="match status" value="4"/>
</dbReference>
<evidence type="ECO:0000256" key="6">
    <source>
        <dbReference type="ARBA" id="ARBA00022454"/>
    </source>
</evidence>
<evidence type="ECO:0000256" key="5">
    <source>
        <dbReference type="ARBA" id="ARBA00009549"/>
    </source>
</evidence>
<dbReference type="GO" id="GO:0045180">
    <property type="term" value="C:basal cortex"/>
    <property type="evidence" value="ECO:0007669"/>
    <property type="project" value="TreeGrafter"/>
</dbReference>
<feature type="domain" description="TOG" evidence="20">
    <location>
        <begin position="807"/>
        <end position="1032"/>
    </location>
</feature>
<dbReference type="Pfam" id="PF23271">
    <property type="entry name" value="HEAT_GCN1"/>
    <property type="match status" value="1"/>
</dbReference>
<feature type="region of interest" description="Disordered" evidence="19">
    <location>
        <begin position="768"/>
        <end position="798"/>
    </location>
</feature>
<reference evidence="21" key="2">
    <citation type="submission" date="2025-08" db="UniProtKB">
        <authorList>
            <consortium name="Ensembl"/>
        </authorList>
    </citation>
    <scope>IDENTIFICATION</scope>
</reference>
<feature type="repeat" description="HEAT" evidence="17">
    <location>
        <begin position="167"/>
        <end position="205"/>
    </location>
</feature>
<feature type="compositionally biased region" description="Polar residues" evidence="19">
    <location>
        <begin position="710"/>
        <end position="721"/>
    </location>
</feature>
<evidence type="ECO:0000256" key="14">
    <source>
        <dbReference type="ARBA" id="ARBA00023212"/>
    </source>
</evidence>
<evidence type="ECO:0000256" key="3">
    <source>
        <dbReference type="ARBA" id="ARBA00004601"/>
    </source>
</evidence>
<dbReference type="GO" id="GO:0051301">
    <property type="term" value="P:cell division"/>
    <property type="evidence" value="ECO:0007669"/>
    <property type="project" value="UniProtKB-KW"/>
</dbReference>
<dbReference type="GO" id="GO:0005881">
    <property type="term" value="C:cytoplasmic microtubule"/>
    <property type="evidence" value="ECO:0007669"/>
    <property type="project" value="TreeGrafter"/>
</dbReference>
<keyword evidence="15" id="KW-0131">Cell cycle</keyword>
<comment type="similarity">
    <text evidence="5">Belongs to the CLASP family.</text>
</comment>
<dbReference type="GO" id="GO:0040001">
    <property type="term" value="P:establishment of mitotic spindle localization"/>
    <property type="evidence" value="ECO:0007669"/>
    <property type="project" value="TreeGrafter"/>
</dbReference>
<dbReference type="GO" id="GO:0005876">
    <property type="term" value="C:spindle microtubule"/>
    <property type="evidence" value="ECO:0007669"/>
    <property type="project" value="TreeGrafter"/>
</dbReference>
<dbReference type="Proteomes" id="UP000694580">
    <property type="component" value="Chromosome 5"/>
</dbReference>
<keyword evidence="8" id="KW-0132">Cell division</keyword>
<feature type="region of interest" description="Disordered" evidence="19">
    <location>
        <begin position="1078"/>
        <end position="1113"/>
    </location>
</feature>
<evidence type="ECO:0000256" key="13">
    <source>
        <dbReference type="ARBA" id="ARBA00023034"/>
    </source>
</evidence>
<dbReference type="FunFam" id="1.25.10.10:FF:000005">
    <property type="entry name" value="CLIP-associating protein 1 isoform 2"/>
    <property type="match status" value="1"/>
</dbReference>
<name>A0AAY4CPH2_9TELE</name>
<dbReference type="InterPro" id="IPR011989">
    <property type="entry name" value="ARM-like"/>
</dbReference>
<feature type="compositionally biased region" description="Polar residues" evidence="19">
    <location>
        <begin position="1078"/>
        <end position="1087"/>
    </location>
</feature>
<dbReference type="GO" id="GO:0072686">
    <property type="term" value="C:mitotic spindle"/>
    <property type="evidence" value="ECO:0007669"/>
    <property type="project" value="TreeGrafter"/>
</dbReference>
<evidence type="ECO:0000259" key="20">
    <source>
        <dbReference type="SMART" id="SM01349"/>
    </source>
</evidence>
<keyword evidence="22" id="KW-1185">Reference proteome</keyword>
<keyword evidence="7" id="KW-0963">Cytoplasm</keyword>
<comment type="subcellular location">
    <subcellularLocation>
        <location evidence="4">Chromosome</location>
        <location evidence="4">Centromere</location>
        <location evidence="4">Kinetochore</location>
    </subcellularLocation>
    <subcellularLocation>
        <location evidence="2">Cytoplasm</location>
        <location evidence="2">Cytoskeleton</location>
        <location evidence="2">Microtubule organizing center</location>
        <location evidence="2">Centrosome</location>
    </subcellularLocation>
    <subcellularLocation>
        <location evidence="1">Cytoplasm</location>
        <location evidence="1">Cytoskeleton</location>
        <location evidence="1">Spindle</location>
    </subcellularLocation>
    <subcellularLocation>
        <location evidence="3">Golgi apparatus</location>
        <location evidence="3">trans-Golgi network</location>
    </subcellularLocation>
</comment>
<dbReference type="InterPro" id="IPR057546">
    <property type="entry name" value="HEAT_GCN1"/>
</dbReference>
<keyword evidence="10" id="KW-0677">Repeat</keyword>
<sequence>MENMEQCMADVMQKDMGRRLQVGQDIIDFILDKEKSDDLEQDQTMLDRMVDSIASSWVNSSNFKVALLGLDIVSALVIRLQDRFRTQIGTVLPSLIDRLGDAKDQVRDQDQALLLKIMDQAANPQYVWDRMLSGFKHKNNRTREGVCLCLIATLNVYGAQGLTLSKIVPHICNLLGDPTSQVRDGAMNCLVEIYRHVGERVRMDLGKKGLPQSRLNVIFSKFDEVQRSGNMILSSDKNIDDDDSVDGGRSSSSKGASSGRRAVSAGSMRRPSSASSTKSTGKEGTSAGAVDEEDFIRAFEDVPAVQIYSSRELEESMNKIREVLSDDRHDWEHRVAALKKVRSLLLSGAADYEGFSQQLRQMEAPFKLSAKDLRSQVVREACITLGHLSSVLGNRFDHGAESIMPTLLNLVPNSAKVMATSGVAAIRLILRHTHFPRLIPIITSNCTSKSVAVRRRSFEFLDLQLQEWQTNSLERHVAVLTETIKKGVHDADSEARSVARKCYWGFHGHFSKEAEQLFQTLELTYQKALQSHLKGSDSIMSLPQSDRSSSSSQEKMFIFVSFIDLFRPLSAKASVGTSVTRTKVVTTRTPSTSLQRSRSDIDVNAAASAKSRISTVTSTTAFSSANTLPPGSYASLGRVRTRRQSSGSSMGGVTVTDSRGRSRAKVVSQSQPGSRSTSPGKLLGLSYGRIPRPTGAAKPSEKRSKIPRSQGCSRETSPTRSASDRFGLVHQARISASVNAMRILNTGTEVEAAVADALLLGDSRNKRRPMRRRYESPGMYSDDDANSDASSACSERSYGSRNGGIPHYMRQTEDVAEVLNHCASSNWSERKEGLLGLQNLLKSQRILSRVELKRLCEIFTRMFADPHSKVVFSMFLETLVDFITLHREDLQDWLFVLLTQLLKKMGADLLGSVQAKVQKALDVTRDSFPYDQQFNILMRFIVDQTQTPNLKVKVAILKYIESLARQMDPTDFVNSSETRLAVSRIITWISEPKSSDVRKALHNWAGEELSGRPSTLASLAGEGNMEERCKQAAQMVLISLFELNTPEFTMLLGALPKTFQDGATKLLHNHLRNSSNVAVGSPCNTVGRTPPPRYPSSRTSPLTSPTNCSHGGLSPSMLEYDTENMNSDEIYSSLRGVTEAIQSFSFRSQEDIIEPIKRDGKRDDLAGGMGSPGPDPRLGMDGGEGVGRTALDNKTSLLNTPSPRSFSGPRMRDYNPYNYADISVYDKSALKEAVFDDDVEQIRDGECSFGMSFSVLYPLGLSGPLQQLELVGDLLKELSNHSERVEERRAALLELLKVTRDEDSLAVWEEHFKTMLLLLLETLGDKDHTIRALALRVLKEILRSQPARFKNYAELTIMKTLEAHKDSHKEVVRAAEEAASTLASSIHPEQCIKVLCPIVQTADYPINLAAIKMQTKVIERISQESLHQLLPDIIPGLLQSYDNTESSVRKASVFCLVAIYSVIGEELKPHLAQLTGSKVIHISLLRNT</sequence>
<feature type="region of interest" description="Disordered" evidence="19">
    <location>
        <begin position="620"/>
        <end position="724"/>
    </location>
</feature>
<evidence type="ECO:0000256" key="19">
    <source>
        <dbReference type="SAM" id="MobiDB-lite"/>
    </source>
</evidence>
<dbReference type="GO" id="GO:0043515">
    <property type="term" value="F:kinetochore binding"/>
    <property type="evidence" value="ECO:0007669"/>
    <property type="project" value="TreeGrafter"/>
</dbReference>
<evidence type="ECO:0000313" key="21">
    <source>
        <dbReference type="Ensembl" id="ENSDCDP00010035130.1"/>
    </source>
</evidence>
<dbReference type="GO" id="GO:0005813">
    <property type="term" value="C:centrosome"/>
    <property type="evidence" value="ECO:0007669"/>
    <property type="project" value="UniProtKB-SubCell"/>
</dbReference>
<feature type="coiled-coil region" evidence="18">
    <location>
        <begin position="1275"/>
        <end position="1302"/>
    </location>
</feature>
<evidence type="ECO:0000256" key="11">
    <source>
        <dbReference type="ARBA" id="ARBA00022776"/>
    </source>
</evidence>
<keyword evidence="14" id="KW-0206">Cytoskeleton</keyword>
<dbReference type="GO" id="GO:0008017">
    <property type="term" value="F:microtubule binding"/>
    <property type="evidence" value="ECO:0007669"/>
    <property type="project" value="TreeGrafter"/>
</dbReference>
<dbReference type="InterPro" id="IPR048491">
    <property type="entry name" value="XMAP215_CLASP_TOG"/>
</dbReference>
<feature type="compositionally biased region" description="Polar residues" evidence="19">
    <location>
        <begin position="1192"/>
        <end position="1205"/>
    </location>
</feature>
<dbReference type="InterPro" id="IPR016024">
    <property type="entry name" value="ARM-type_fold"/>
</dbReference>
<dbReference type="PANTHER" id="PTHR21567">
    <property type="entry name" value="CLASP"/>
    <property type="match status" value="1"/>
</dbReference>
<keyword evidence="6" id="KW-0158">Chromosome</keyword>
<feature type="region of interest" description="Disordered" evidence="19">
    <location>
        <begin position="1189"/>
        <end position="1211"/>
    </location>
</feature>
<dbReference type="InterPro" id="IPR024395">
    <property type="entry name" value="CLASP_N_dom"/>
</dbReference>